<evidence type="ECO:0000313" key="12">
    <source>
        <dbReference type="EMBL" id="MCP3427956.1"/>
    </source>
</evidence>
<dbReference type="EMBL" id="JANATA010000003">
    <property type="protein sequence ID" value="MCP3427956.1"/>
    <property type="molecule type" value="Genomic_DNA"/>
</dbReference>
<dbReference type="GO" id="GO:0006799">
    <property type="term" value="P:polyphosphate biosynthetic process"/>
    <property type="evidence" value="ECO:0007669"/>
    <property type="project" value="UniProtKB-UniRule"/>
</dbReference>
<evidence type="ECO:0000313" key="13">
    <source>
        <dbReference type="Proteomes" id="UP001165413"/>
    </source>
</evidence>
<feature type="binding site" evidence="6">
    <location>
        <position position="381"/>
    </location>
    <ligand>
        <name>Mg(2+)</name>
        <dbReference type="ChEBI" id="CHEBI:18420"/>
    </ligand>
</feature>
<dbReference type="InterPro" id="IPR036832">
    <property type="entry name" value="PPK_N_dom_sf"/>
</dbReference>
<dbReference type="SUPFAM" id="SSF143724">
    <property type="entry name" value="PHP14-like"/>
    <property type="match status" value="1"/>
</dbReference>
<feature type="domain" description="Polyphosphate kinase N-terminal" evidence="9">
    <location>
        <begin position="7"/>
        <end position="112"/>
    </location>
</feature>
<dbReference type="InterPro" id="IPR036830">
    <property type="entry name" value="PP_kinase_middle_dom_sf"/>
</dbReference>
<dbReference type="RefSeq" id="WP_254098823.1">
    <property type="nucleotide sequence ID" value="NZ_JANATA010000003.1"/>
</dbReference>
<keyword evidence="6" id="KW-0460">Magnesium</keyword>
<dbReference type="Proteomes" id="UP001165413">
    <property type="component" value="Unassembled WGS sequence"/>
</dbReference>
<feature type="binding site" evidence="6">
    <location>
        <position position="45"/>
    </location>
    <ligand>
        <name>ATP</name>
        <dbReference type="ChEBI" id="CHEBI:30616"/>
    </ligand>
</feature>
<dbReference type="InterPro" id="IPR041108">
    <property type="entry name" value="PP_kinase_C_1"/>
</dbReference>
<comment type="function">
    <text evidence="6 7">Catalyzes the reversible transfer of the terminal phosphate of ATP to form a long-chain polyphosphate (polyP).</text>
</comment>
<feature type="active site" description="Phosphohistidine intermediate" evidence="6">
    <location>
        <position position="441"/>
    </location>
</feature>
<keyword evidence="2 6" id="KW-0808">Transferase</keyword>
<dbReference type="SUPFAM" id="SSF56024">
    <property type="entry name" value="Phospholipase D/nuclease"/>
    <property type="match status" value="2"/>
</dbReference>
<dbReference type="Gene3D" id="3.30.870.10">
    <property type="entry name" value="Endonuclease Chain A"/>
    <property type="match status" value="2"/>
</dbReference>
<keyword evidence="6" id="KW-0479">Metal-binding</keyword>
<evidence type="ECO:0000256" key="4">
    <source>
        <dbReference type="ARBA" id="ARBA00022777"/>
    </source>
</evidence>
<dbReference type="PANTHER" id="PTHR30218:SF0">
    <property type="entry name" value="POLYPHOSPHATE KINASE"/>
    <property type="match status" value="1"/>
</dbReference>
<feature type="domain" description="Polyphosphate kinase C-terminal" evidence="10">
    <location>
        <begin position="509"/>
        <end position="680"/>
    </location>
</feature>
<dbReference type="HAMAP" id="MF_00347">
    <property type="entry name" value="Polyphosphate_kinase"/>
    <property type="match status" value="1"/>
</dbReference>
<comment type="PTM">
    <text evidence="6 7">An intermediate of this reaction is the autophosphorylated ppk in which a phosphate is covalently linked to a histidine residue through a N-P bond.</text>
</comment>
<reference evidence="12" key="1">
    <citation type="submission" date="2022-07" db="EMBL/GenBank/DDBJ databases">
        <title>Characterization of the Novel Bacterium Alteromonas immobilis LMIT006 and Alteromonas gregis LMIT007.</title>
        <authorList>
            <person name="Lin X."/>
        </authorList>
    </citation>
    <scope>NUCLEOTIDE SEQUENCE</scope>
    <source>
        <strain evidence="12">LMIT007</strain>
    </source>
</reference>
<name>A0AA41X1W7_9ALTE</name>
<feature type="binding site" evidence="6">
    <location>
        <position position="411"/>
    </location>
    <ligand>
        <name>Mg(2+)</name>
        <dbReference type="ChEBI" id="CHEBI:18420"/>
    </ligand>
</feature>
<evidence type="ECO:0000259" key="10">
    <source>
        <dbReference type="Pfam" id="PF13090"/>
    </source>
</evidence>
<dbReference type="AlphaFoldDB" id="A0AA41X1W7"/>
<dbReference type="InterPro" id="IPR024953">
    <property type="entry name" value="PP_kinase_middle"/>
</dbReference>
<feature type="domain" description="Polyphosphate kinase C-terminal" evidence="11">
    <location>
        <begin position="338"/>
        <end position="500"/>
    </location>
</feature>
<evidence type="ECO:0000256" key="5">
    <source>
        <dbReference type="ARBA" id="ARBA00022840"/>
    </source>
</evidence>
<dbReference type="GO" id="GO:0008976">
    <property type="term" value="F:polyphosphate kinase activity"/>
    <property type="evidence" value="ECO:0007669"/>
    <property type="project" value="UniProtKB-UniRule"/>
</dbReference>
<dbReference type="NCBIfam" id="TIGR03705">
    <property type="entry name" value="poly_P_kin"/>
    <property type="match status" value="1"/>
</dbReference>
<protein>
    <recommendedName>
        <fullName evidence="6 7">Polyphosphate kinase</fullName>
        <ecNumber evidence="6 7">2.7.4.1</ecNumber>
    </recommendedName>
    <alternativeName>
        <fullName evidence="6">ATP-polyphosphate phosphotransferase</fullName>
    </alternativeName>
    <alternativeName>
        <fullName evidence="6">Polyphosphoric acid kinase</fullName>
    </alternativeName>
</protein>
<feature type="domain" description="Polyphosphate kinase middle" evidence="8">
    <location>
        <begin position="122"/>
        <end position="311"/>
    </location>
</feature>
<sequence length="709" mass="83136">MENKPQYYPKELSWLAFNERVLQEAADTNNPIIERLRFLGIYSNNLDEFFRVRVAEIQRTISVAKKHDDQTKLQQNKTLFTVIQERINHLTKRFDKIHREVLRTLKKYNIEICKIESLSDFHKEWIQDYFVNKVLRHIAPILLHTSKDNKVDLSKRLNGSSVYFYVALNREQKEPRFAVVQVPTEEMSRFIQLPAEQSKKNKQIILLDDMIKLCIKQIFKGFVKFDSIQAYSFKMTRDADYRINDEIDESFVDKISESMKQRLYAEPVRVIHDQSMPDYMIQDLARRLKIKSASTMQEASHYRNFKDFIGFPNIGRAYLENEKIPAISTQQFTNFDTVFDAISHHDILLYYPYHRFLHFTEFLRQAAFDRHVKHIRINIYRVASNSRIINSLIDAVDNGKKVTVVVELRARFDEENNVEVSKRMTDAGIRVVFGNPSVKIHSKLCVVSRNEHGKTIHYAHFGTGNFNEKTAKIYTDYSLFTKNQDLAVEGLEVFDFIINPYRNVKFQHLQVSPVNTRTKIQSLIRREIQNLNQGLPARITLKINNLVDNELIDDLYRASQSGVKVRMIIRGMCALIPGIPNFSENISVVSIVDRFLEHPRVMIFENGGEPKVFISSADWMTRNMDKRIEVGCPIYSKRLIQQITDMIELQFRDTLKARVIDAEQKNHYVARGNRKHLRSQIEIFKYLKGLESMPYFIKSDKTDPPTKPS</sequence>
<accession>A0AA41X1W7</accession>
<feature type="binding site" evidence="6">
    <location>
        <position position="474"/>
    </location>
    <ligand>
        <name>ATP</name>
        <dbReference type="ChEBI" id="CHEBI:30616"/>
    </ligand>
</feature>
<evidence type="ECO:0000259" key="9">
    <source>
        <dbReference type="Pfam" id="PF13089"/>
    </source>
</evidence>
<evidence type="ECO:0000256" key="7">
    <source>
        <dbReference type="RuleBase" id="RU003800"/>
    </source>
</evidence>
<dbReference type="CDD" id="cd09167">
    <property type="entry name" value="PLDc_EcPPK1_C2_like"/>
    <property type="match status" value="1"/>
</dbReference>
<dbReference type="Pfam" id="PF02503">
    <property type="entry name" value="PP_kinase"/>
    <property type="match status" value="1"/>
</dbReference>
<feature type="binding site" evidence="6">
    <location>
        <position position="598"/>
    </location>
    <ligand>
        <name>ATP</name>
        <dbReference type="ChEBI" id="CHEBI:30616"/>
    </ligand>
</feature>
<dbReference type="Pfam" id="PF17941">
    <property type="entry name" value="PP_kinase_C_1"/>
    <property type="match status" value="1"/>
</dbReference>
<dbReference type="Pfam" id="PF13089">
    <property type="entry name" value="PP_kinase_N"/>
    <property type="match status" value="1"/>
</dbReference>
<feature type="binding site" evidence="6">
    <location>
        <position position="570"/>
    </location>
    <ligand>
        <name>ATP</name>
        <dbReference type="ChEBI" id="CHEBI:30616"/>
    </ligand>
</feature>
<evidence type="ECO:0000256" key="1">
    <source>
        <dbReference type="ARBA" id="ARBA00022553"/>
    </source>
</evidence>
<comment type="caution">
    <text evidence="12">The sequence shown here is derived from an EMBL/GenBank/DDBJ whole genome shotgun (WGS) entry which is preliminary data.</text>
</comment>
<evidence type="ECO:0000256" key="3">
    <source>
        <dbReference type="ARBA" id="ARBA00022741"/>
    </source>
</evidence>
<comment type="cofactor">
    <cofactor evidence="6">
        <name>Mg(2+)</name>
        <dbReference type="ChEBI" id="CHEBI:18420"/>
    </cofactor>
</comment>
<dbReference type="Pfam" id="PF13090">
    <property type="entry name" value="PP_kinase_C"/>
    <property type="match status" value="1"/>
</dbReference>
<dbReference type="GO" id="GO:0009358">
    <property type="term" value="C:polyphosphate kinase complex"/>
    <property type="evidence" value="ECO:0007669"/>
    <property type="project" value="InterPro"/>
</dbReference>
<comment type="similarity">
    <text evidence="6 7">Belongs to the polyphosphate kinase 1 (PPK1) family.</text>
</comment>
<proteinExistence type="inferred from homology"/>
<dbReference type="NCBIfam" id="NF003917">
    <property type="entry name" value="PRK05443.1-1"/>
    <property type="match status" value="1"/>
</dbReference>
<evidence type="ECO:0000256" key="2">
    <source>
        <dbReference type="ARBA" id="ARBA00022679"/>
    </source>
</evidence>
<dbReference type="Gene3D" id="3.30.1840.10">
    <property type="entry name" value="Polyphosphate kinase middle domain"/>
    <property type="match status" value="1"/>
</dbReference>
<keyword evidence="3 6" id="KW-0547">Nucleotide-binding</keyword>
<keyword evidence="1 6" id="KW-0597">Phosphoprotein</keyword>
<organism evidence="12 13">
    <name type="scientific">Opacimonas viscosa</name>
    <dbReference type="NCBI Taxonomy" id="2961944"/>
    <lineage>
        <taxon>Bacteria</taxon>
        <taxon>Pseudomonadati</taxon>
        <taxon>Pseudomonadota</taxon>
        <taxon>Gammaproteobacteria</taxon>
        <taxon>Alteromonadales</taxon>
        <taxon>Alteromonadaceae</taxon>
        <taxon>Opacimonas</taxon>
    </lineage>
</organism>
<evidence type="ECO:0000259" key="8">
    <source>
        <dbReference type="Pfam" id="PF02503"/>
    </source>
</evidence>
<dbReference type="GO" id="GO:0005524">
    <property type="term" value="F:ATP binding"/>
    <property type="evidence" value="ECO:0007669"/>
    <property type="project" value="UniProtKB-KW"/>
</dbReference>
<dbReference type="InterPro" id="IPR025198">
    <property type="entry name" value="PPK_N_dom"/>
</dbReference>
<dbReference type="Gene3D" id="1.20.58.310">
    <property type="entry name" value="Polyphosphate kinase N-terminal domain"/>
    <property type="match status" value="1"/>
</dbReference>
<gene>
    <name evidence="12" type="primary">ppk1</name>
    <name evidence="6" type="synonym">ppk</name>
    <name evidence="12" type="ORF">NLF92_03230</name>
</gene>
<dbReference type="GO" id="GO:0046872">
    <property type="term" value="F:metal ion binding"/>
    <property type="evidence" value="ECO:0007669"/>
    <property type="project" value="UniProtKB-KW"/>
</dbReference>
<dbReference type="InterPro" id="IPR003414">
    <property type="entry name" value="PP_kinase"/>
</dbReference>
<keyword evidence="4 6" id="KW-0418">Kinase</keyword>
<keyword evidence="13" id="KW-1185">Reference proteome</keyword>
<dbReference type="SUPFAM" id="SSF140356">
    <property type="entry name" value="PPK N-terminal domain-like"/>
    <property type="match status" value="1"/>
</dbReference>
<comment type="catalytic activity">
    <reaction evidence="6 7">
        <text>[phosphate](n) + ATP = [phosphate](n+1) + ADP</text>
        <dbReference type="Rhea" id="RHEA:19573"/>
        <dbReference type="Rhea" id="RHEA-COMP:9859"/>
        <dbReference type="Rhea" id="RHEA-COMP:14280"/>
        <dbReference type="ChEBI" id="CHEBI:16838"/>
        <dbReference type="ChEBI" id="CHEBI:30616"/>
        <dbReference type="ChEBI" id="CHEBI:456216"/>
        <dbReference type="EC" id="2.7.4.1"/>
    </reaction>
</comment>
<keyword evidence="5 6" id="KW-0067">ATP-binding</keyword>
<dbReference type="EC" id="2.7.4.1" evidence="6 7"/>
<evidence type="ECO:0000256" key="6">
    <source>
        <dbReference type="HAMAP-Rule" id="MF_00347"/>
    </source>
</evidence>
<dbReference type="PIRSF" id="PIRSF015589">
    <property type="entry name" value="PP_kinase"/>
    <property type="match status" value="1"/>
</dbReference>
<evidence type="ECO:0000259" key="11">
    <source>
        <dbReference type="Pfam" id="PF17941"/>
    </source>
</evidence>
<dbReference type="InterPro" id="IPR025200">
    <property type="entry name" value="PPK_C_dom2"/>
</dbReference>
<dbReference type="PANTHER" id="PTHR30218">
    <property type="entry name" value="POLYPHOSPHATE KINASE"/>
    <property type="match status" value="1"/>
</dbReference>